<evidence type="ECO:0000256" key="3">
    <source>
        <dbReference type="ARBA" id="ARBA00022448"/>
    </source>
</evidence>
<dbReference type="EC" id="6.2.1.3" evidence="14"/>
<proteinExistence type="evidence at transcript level"/>
<evidence type="ECO:0000256" key="12">
    <source>
        <dbReference type="ARBA" id="ARBA00023136"/>
    </source>
</evidence>
<dbReference type="PANTHER" id="PTHR43107:SF4">
    <property type="entry name" value="LONG-CHAIN FATTY ACID TRANSPORT PROTEIN 2"/>
    <property type="match status" value="1"/>
</dbReference>
<dbReference type="SUPFAM" id="SSF56801">
    <property type="entry name" value="Acetyl-CoA synthetase-like"/>
    <property type="match status" value="1"/>
</dbReference>
<dbReference type="PROSITE" id="PS00455">
    <property type="entry name" value="AMP_BINDING"/>
    <property type="match status" value="1"/>
</dbReference>
<dbReference type="Gene3D" id="3.40.50.12780">
    <property type="entry name" value="N-terminal domain of ligase-like"/>
    <property type="match status" value="1"/>
</dbReference>
<name>V9KIK3_CALMI</name>
<dbReference type="FunFam" id="3.40.50.12780:FF:000005">
    <property type="entry name" value="Solute carrier family 27 member 6"/>
    <property type="match status" value="1"/>
</dbReference>
<evidence type="ECO:0000256" key="1">
    <source>
        <dbReference type="ARBA" id="ARBA00004651"/>
    </source>
</evidence>
<dbReference type="Gene3D" id="3.30.300.30">
    <property type="match status" value="1"/>
</dbReference>
<dbReference type="Pfam" id="PF13193">
    <property type="entry name" value="AMP-binding_C"/>
    <property type="match status" value="1"/>
</dbReference>
<dbReference type="GO" id="GO:0005324">
    <property type="term" value="F:long-chain fatty acid transmembrane transporter activity"/>
    <property type="evidence" value="ECO:0007669"/>
    <property type="project" value="TreeGrafter"/>
</dbReference>
<feature type="domain" description="AMP-dependent synthetase/ligase" evidence="18">
    <location>
        <begin position="68"/>
        <end position="379"/>
    </location>
</feature>
<reference evidence="20" key="1">
    <citation type="journal article" date="2014" name="Nature">
        <title>Elephant shark genome provides unique insights into gnathostome evolution.</title>
        <authorList>
            <consortium name="International Elephant Shark Genome Sequencing Consortium"/>
            <person name="Venkatesh B."/>
            <person name="Lee A.P."/>
            <person name="Ravi V."/>
            <person name="Maurya A.K."/>
            <person name="Lian M.M."/>
            <person name="Swann J.B."/>
            <person name="Ohta Y."/>
            <person name="Flajnik M.F."/>
            <person name="Sutoh Y."/>
            <person name="Kasahara M."/>
            <person name="Hoon S."/>
            <person name="Gangu V."/>
            <person name="Roy S.W."/>
            <person name="Irimia M."/>
            <person name="Korzh V."/>
            <person name="Kondrychyn I."/>
            <person name="Lim Z.W."/>
            <person name="Tay B.H."/>
            <person name="Tohari S."/>
            <person name="Kong K.W."/>
            <person name="Ho S."/>
            <person name="Lorente-Galdos B."/>
            <person name="Quilez J."/>
            <person name="Marques-Bonet T."/>
            <person name="Raney B.J."/>
            <person name="Ingham P.W."/>
            <person name="Tay A."/>
            <person name="Hillier L.W."/>
            <person name="Minx P."/>
            <person name="Boehm T."/>
            <person name="Wilson R.K."/>
            <person name="Brenner S."/>
            <person name="Warren W.C."/>
        </authorList>
    </citation>
    <scope>NUCLEOTIDE SEQUENCE</scope>
    <source>
        <tissue evidence="20">Kidney</tissue>
    </source>
</reference>
<dbReference type="GO" id="GO:0044539">
    <property type="term" value="P:long-chain fatty acid import into cell"/>
    <property type="evidence" value="ECO:0007669"/>
    <property type="project" value="TreeGrafter"/>
</dbReference>
<evidence type="ECO:0000256" key="10">
    <source>
        <dbReference type="ARBA" id="ARBA00023055"/>
    </source>
</evidence>
<comment type="similarity">
    <text evidence="2">Belongs to the ATP-dependent AMP-binding enzyme family.</text>
</comment>
<keyword evidence="9" id="KW-1133">Transmembrane helix</keyword>
<evidence type="ECO:0000256" key="7">
    <source>
        <dbReference type="ARBA" id="ARBA00022741"/>
    </source>
</evidence>
<keyword evidence="11" id="KW-0443">Lipid metabolism</keyword>
<dbReference type="InterPro" id="IPR000873">
    <property type="entry name" value="AMP-dep_synth/lig_dom"/>
</dbReference>
<dbReference type="PANTHER" id="PTHR43107">
    <property type="entry name" value="LONG-CHAIN FATTY ACID TRANSPORT PROTEIN"/>
    <property type="match status" value="1"/>
</dbReference>
<comment type="catalytic activity">
    <reaction evidence="13">
        <text>a long-chain fatty acid + ATP + CoA = a long-chain fatty acyl-CoA + AMP + diphosphate</text>
        <dbReference type="Rhea" id="RHEA:15421"/>
        <dbReference type="ChEBI" id="CHEBI:30616"/>
        <dbReference type="ChEBI" id="CHEBI:33019"/>
        <dbReference type="ChEBI" id="CHEBI:57287"/>
        <dbReference type="ChEBI" id="CHEBI:57560"/>
        <dbReference type="ChEBI" id="CHEBI:83139"/>
        <dbReference type="ChEBI" id="CHEBI:456215"/>
        <dbReference type="EC" id="6.2.1.3"/>
    </reaction>
    <physiologicalReaction direction="left-to-right" evidence="13">
        <dbReference type="Rhea" id="RHEA:15422"/>
    </physiologicalReaction>
</comment>
<evidence type="ECO:0000256" key="13">
    <source>
        <dbReference type="ARBA" id="ARBA00024484"/>
    </source>
</evidence>
<keyword evidence="12" id="KW-0472">Membrane</keyword>
<keyword evidence="10" id="KW-0445">Lipid transport</keyword>
<dbReference type="GO" id="GO:0005789">
    <property type="term" value="C:endoplasmic reticulum membrane"/>
    <property type="evidence" value="ECO:0007669"/>
    <property type="project" value="TreeGrafter"/>
</dbReference>
<evidence type="ECO:0000313" key="20">
    <source>
        <dbReference type="EMBL" id="AFO97777.1"/>
    </source>
</evidence>
<dbReference type="FunFam" id="3.30.300.30:FF:000002">
    <property type="entry name" value="Long-chain fatty acid transport protein 1"/>
    <property type="match status" value="1"/>
</dbReference>
<organism evidence="20">
    <name type="scientific">Callorhinchus milii</name>
    <name type="common">Ghost shark</name>
    <dbReference type="NCBI Taxonomy" id="7868"/>
    <lineage>
        <taxon>Eukaryota</taxon>
        <taxon>Metazoa</taxon>
        <taxon>Chordata</taxon>
        <taxon>Craniata</taxon>
        <taxon>Vertebrata</taxon>
        <taxon>Chondrichthyes</taxon>
        <taxon>Holocephali</taxon>
        <taxon>Chimaeriformes</taxon>
        <taxon>Callorhinchidae</taxon>
        <taxon>Callorhinchus</taxon>
    </lineage>
</organism>
<dbReference type="GO" id="GO:0005886">
    <property type="term" value="C:plasma membrane"/>
    <property type="evidence" value="ECO:0007669"/>
    <property type="project" value="UniProtKB-SubCell"/>
</dbReference>
<dbReference type="InterPro" id="IPR020845">
    <property type="entry name" value="AMP-binding_CS"/>
</dbReference>
<comment type="catalytic activity">
    <reaction evidence="15">
        <text>a very long-chain fatty acid + ATP + CoA = a very long-chain fatty acyl-CoA + AMP + diphosphate</text>
        <dbReference type="Rhea" id="RHEA:54536"/>
        <dbReference type="ChEBI" id="CHEBI:30616"/>
        <dbReference type="ChEBI" id="CHEBI:33019"/>
        <dbReference type="ChEBI" id="CHEBI:57287"/>
        <dbReference type="ChEBI" id="CHEBI:58950"/>
        <dbReference type="ChEBI" id="CHEBI:138261"/>
        <dbReference type="ChEBI" id="CHEBI:456215"/>
    </reaction>
    <physiologicalReaction direction="left-to-right" evidence="15">
        <dbReference type="Rhea" id="RHEA:54537"/>
    </physiologicalReaction>
</comment>
<dbReference type="InterPro" id="IPR042099">
    <property type="entry name" value="ANL_N_sf"/>
</dbReference>
<keyword evidence="6" id="KW-0812">Transmembrane</keyword>
<evidence type="ECO:0000256" key="4">
    <source>
        <dbReference type="ARBA" id="ARBA00022475"/>
    </source>
</evidence>
<evidence type="ECO:0000259" key="18">
    <source>
        <dbReference type="Pfam" id="PF00501"/>
    </source>
</evidence>
<sequence>MSAVCALLVGSGLLTLVLVLVRVLVRVWSPYLWQDLRFAGTMLTVGFLCAVNQKKPRPDTLLDLFLTRVGRCPHKAFLVFEDTVHTYRDVDRRSNRIARALRGQAGLRAGDSAAMLMGNEPDFVCVWLALAKLGCAAAFLNHNIRSRSLLHCLQAVRTRVLIAAADLRSSVEEVLPDLKEKDMAVFILDDKYTTDGIESLNEKIDQASDCPLPVSLRSSITLEDNFIYIYTSGTTGLPKAAIIKHSRALRGCTILRLLNISADDVVYLTLPLYHSSGSLIGICGAIQIGATIVLRRKFSSSQFWDDCRKYNVTVIQYIGEVIRYLCNVPKKDNDRDHKVRTAIGNGLRADVWREFLDRFGDIRVCEFYGATEGNTGFMNYVGKIGSSGRTNFIMKKIMPFNLVKYDIEKEEPVRDANGHCIEVATGETGLLISKITHINPFTGYAGSKNLTEKKQLRDVFRKGDIYFNSGDLLSLDSDNFIYFQDRVGDTFRWKGENVATTEVADILAMVDFIQEVCVYGVAVPDHEGRIGMAAIKLKDSRELDGEMLYNHVVNHLPNYARPRFLRLQNSIEITGTYKQRKVTLVEEGINPATIRDPLFYLSDTKKTYISMNQATYDSIVSKQVKL</sequence>
<dbReference type="AlphaFoldDB" id="V9KIK3"/>
<evidence type="ECO:0000256" key="5">
    <source>
        <dbReference type="ARBA" id="ARBA00022598"/>
    </source>
</evidence>
<protein>
    <recommendedName>
        <fullName evidence="14">long-chain-fatty-acid--CoA ligase</fullName>
        <ecNumber evidence="14">6.2.1.3</ecNumber>
    </recommendedName>
    <alternativeName>
        <fullName evidence="16">Long-chain-fatty-acid--CoA ligase</fullName>
    </alternativeName>
</protein>
<dbReference type="GO" id="GO:0000166">
    <property type="term" value="F:nucleotide binding"/>
    <property type="evidence" value="ECO:0007669"/>
    <property type="project" value="UniProtKB-KW"/>
</dbReference>
<evidence type="ECO:0000256" key="6">
    <source>
        <dbReference type="ARBA" id="ARBA00022692"/>
    </source>
</evidence>
<evidence type="ECO:0000256" key="16">
    <source>
        <dbReference type="ARBA" id="ARBA00041297"/>
    </source>
</evidence>
<keyword evidence="7" id="KW-0547">Nucleotide-binding</keyword>
<evidence type="ECO:0000256" key="11">
    <source>
        <dbReference type="ARBA" id="ARBA00023098"/>
    </source>
</evidence>
<dbReference type="NCBIfam" id="NF006134">
    <property type="entry name" value="PRK08279.1"/>
    <property type="match status" value="1"/>
</dbReference>
<dbReference type="GO" id="GO:0004467">
    <property type="term" value="F:long-chain fatty acid-CoA ligase activity"/>
    <property type="evidence" value="ECO:0007669"/>
    <property type="project" value="UniProtKB-EC"/>
</dbReference>
<evidence type="ECO:0000256" key="14">
    <source>
        <dbReference type="ARBA" id="ARBA00026121"/>
    </source>
</evidence>
<feature type="domain" description="AMP-binding enzyme C-terminal" evidence="19">
    <location>
        <begin position="502"/>
        <end position="577"/>
    </location>
</feature>
<keyword evidence="4" id="KW-1003">Cell membrane</keyword>
<evidence type="ECO:0000256" key="8">
    <source>
        <dbReference type="ARBA" id="ARBA00022832"/>
    </source>
</evidence>
<dbReference type="EMBL" id="JW865260">
    <property type="protein sequence ID" value="AFO97777.1"/>
    <property type="molecule type" value="mRNA"/>
</dbReference>
<keyword evidence="8" id="KW-0276">Fatty acid metabolism</keyword>
<dbReference type="InterPro" id="IPR025110">
    <property type="entry name" value="AMP-bd_C"/>
</dbReference>
<keyword evidence="3" id="KW-0813">Transport</keyword>
<comment type="subcellular location">
    <subcellularLocation>
        <location evidence="1">Cell membrane</location>
        <topology evidence="1">Multi-pass membrane protein</topology>
    </subcellularLocation>
</comment>
<comment type="catalytic activity">
    <reaction evidence="17">
        <text>tetracosanoate + ATP + CoA = tetracosanoyl-CoA + AMP + diphosphate</text>
        <dbReference type="Rhea" id="RHEA:33639"/>
        <dbReference type="ChEBI" id="CHEBI:30616"/>
        <dbReference type="ChEBI" id="CHEBI:31014"/>
        <dbReference type="ChEBI" id="CHEBI:33019"/>
        <dbReference type="ChEBI" id="CHEBI:57287"/>
        <dbReference type="ChEBI" id="CHEBI:65052"/>
        <dbReference type="ChEBI" id="CHEBI:456215"/>
    </reaction>
    <physiologicalReaction direction="left-to-right" evidence="17">
        <dbReference type="Rhea" id="RHEA:33640"/>
    </physiologicalReaction>
</comment>
<accession>V9KIK3</accession>
<dbReference type="InterPro" id="IPR045851">
    <property type="entry name" value="AMP-bd_C_sf"/>
</dbReference>
<evidence type="ECO:0000256" key="2">
    <source>
        <dbReference type="ARBA" id="ARBA00006432"/>
    </source>
</evidence>
<evidence type="ECO:0000259" key="19">
    <source>
        <dbReference type="Pfam" id="PF13193"/>
    </source>
</evidence>
<dbReference type="Pfam" id="PF00501">
    <property type="entry name" value="AMP-binding"/>
    <property type="match status" value="1"/>
</dbReference>
<evidence type="ECO:0000256" key="9">
    <source>
        <dbReference type="ARBA" id="ARBA00022989"/>
    </source>
</evidence>
<evidence type="ECO:0000256" key="15">
    <source>
        <dbReference type="ARBA" id="ARBA00036527"/>
    </source>
</evidence>
<evidence type="ECO:0000256" key="17">
    <source>
        <dbReference type="ARBA" id="ARBA00048666"/>
    </source>
</evidence>
<keyword evidence="5" id="KW-0436">Ligase</keyword>